<name>A0A370ICN6_9NOCA</name>
<gene>
    <name evidence="2" type="ORF">DFR76_102251</name>
</gene>
<dbReference type="RefSeq" id="WP_068009360.1">
    <property type="nucleotide sequence ID" value="NZ_QQBC01000002.1"/>
</dbReference>
<dbReference type="EMBL" id="QQBC01000002">
    <property type="protein sequence ID" value="RDI67851.1"/>
    <property type="molecule type" value="Genomic_DNA"/>
</dbReference>
<feature type="transmembrane region" description="Helical" evidence="1">
    <location>
        <begin position="83"/>
        <end position="103"/>
    </location>
</feature>
<dbReference type="STRING" id="1210086.GCA_001613105_07866"/>
<protein>
    <submittedName>
        <fullName evidence="2">Uncharacterized protein</fullName>
    </submittedName>
</protein>
<sequence length="151" mass="16241">MRTFVHLVLFACAIVMAVGAFGPLVGSLEARHVRLADLRDGVATDRTLDQLAGQSVSFQISLAVVLLGIAAVVLLAALFGSRLLGWLGVLAAIAALAVLAWRLDERFDHQLRTDYRHLLTGTWGLYLFGGATVVALLAVLVPRERTVARKP</sequence>
<feature type="transmembrane region" description="Helical" evidence="1">
    <location>
        <begin position="51"/>
        <end position="76"/>
    </location>
</feature>
<feature type="transmembrane region" description="Helical" evidence="1">
    <location>
        <begin position="123"/>
        <end position="141"/>
    </location>
</feature>
<dbReference type="AlphaFoldDB" id="A0A370ICN6"/>
<organism evidence="2 3">
    <name type="scientific">Nocardia pseudobrasiliensis</name>
    <dbReference type="NCBI Taxonomy" id="45979"/>
    <lineage>
        <taxon>Bacteria</taxon>
        <taxon>Bacillati</taxon>
        <taxon>Actinomycetota</taxon>
        <taxon>Actinomycetes</taxon>
        <taxon>Mycobacteriales</taxon>
        <taxon>Nocardiaceae</taxon>
        <taxon>Nocardia</taxon>
    </lineage>
</organism>
<comment type="caution">
    <text evidence="2">The sequence shown here is derived from an EMBL/GenBank/DDBJ whole genome shotgun (WGS) entry which is preliminary data.</text>
</comment>
<keyword evidence="1" id="KW-0812">Transmembrane</keyword>
<evidence type="ECO:0000313" key="3">
    <source>
        <dbReference type="Proteomes" id="UP000254869"/>
    </source>
</evidence>
<accession>A0A370ICN6</accession>
<keyword evidence="1" id="KW-0472">Membrane</keyword>
<evidence type="ECO:0000313" key="2">
    <source>
        <dbReference type="EMBL" id="RDI67851.1"/>
    </source>
</evidence>
<dbReference type="Proteomes" id="UP000254869">
    <property type="component" value="Unassembled WGS sequence"/>
</dbReference>
<proteinExistence type="predicted"/>
<evidence type="ECO:0000256" key="1">
    <source>
        <dbReference type="SAM" id="Phobius"/>
    </source>
</evidence>
<reference evidence="2 3" key="1">
    <citation type="submission" date="2018-07" db="EMBL/GenBank/DDBJ databases">
        <title>Genomic Encyclopedia of Type Strains, Phase IV (KMG-IV): sequencing the most valuable type-strain genomes for metagenomic binning, comparative biology and taxonomic classification.</title>
        <authorList>
            <person name="Goeker M."/>
        </authorList>
    </citation>
    <scope>NUCLEOTIDE SEQUENCE [LARGE SCALE GENOMIC DNA]</scope>
    <source>
        <strain evidence="2 3">DSM 44290</strain>
    </source>
</reference>
<keyword evidence="1" id="KW-1133">Transmembrane helix</keyword>
<keyword evidence="3" id="KW-1185">Reference proteome</keyword>